<dbReference type="GO" id="GO:0009426">
    <property type="term" value="C:bacterial-type flagellum basal body, distal rod"/>
    <property type="evidence" value="ECO:0007669"/>
    <property type="project" value="UniProtKB-UniRule"/>
</dbReference>
<dbReference type="GO" id="GO:0071978">
    <property type="term" value="P:bacterial-type flagellum-dependent swarming motility"/>
    <property type="evidence" value="ECO:0007669"/>
    <property type="project" value="TreeGrafter"/>
</dbReference>
<dbReference type="PROSITE" id="PS00588">
    <property type="entry name" value="FLAGELLA_BB_ROD"/>
    <property type="match status" value="1"/>
</dbReference>
<dbReference type="Pfam" id="PF06429">
    <property type="entry name" value="Flg_bbr_C"/>
    <property type="match status" value="1"/>
</dbReference>
<accession>A0A8J6NZ86</accession>
<reference evidence="11 12" key="1">
    <citation type="submission" date="2020-08" db="EMBL/GenBank/DDBJ databases">
        <title>Bridging the membrane lipid divide: bacteria of the FCB group superphylum have the potential to synthesize archaeal ether lipids.</title>
        <authorList>
            <person name="Villanueva L."/>
            <person name="Von Meijenfeldt F.A.B."/>
            <person name="Westbye A.B."/>
            <person name="Yadav S."/>
            <person name="Hopmans E.C."/>
            <person name="Dutilh B.E."/>
            <person name="Sinninghe Damste J.S."/>
        </authorList>
    </citation>
    <scope>NUCLEOTIDE SEQUENCE [LARGE SCALE GENOMIC DNA]</scope>
    <source>
        <strain evidence="11">NIOZ-UU17</strain>
    </source>
</reference>
<dbReference type="PANTHER" id="PTHR30435:SF19">
    <property type="entry name" value="FLAGELLAR BASAL-BODY ROD PROTEIN FLGG"/>
    <property type="match status" value="1"/>
</dbReference>
<evidence type="ECO:0000259" key="8">
    <source>
        <dbReference type="Pfam" id="PF00460"/>
    </source>
</evidence>
<evidence type="ECO:0000256" key="6">
    <source>
        <dbReference type="NCBIfam" id="TIGR02488"/>
    </source>
</evidence>
<dbReference type="AlphaFoldDB" id="A0A8J6NZ86"/>
<feature type="domain" description="Flagellar basal-body/hook protein C-terminal" evidence="9">
    <location>
        <begin position="213"/>
        <end position="258"/>
    </location>
</feature>
<dbReference type="InterPro" id="IPR053967">
    <property type="entry name" value="LlgE_F_G-like_D1"/>
</dbReference>
<keyword evidence="4 7" id="KW-0975">Bacterial flagellum</keyword>
<dbReference type="Pfam" id="PF00460">
    <property type="entry name" value="Flg_bb_rod"/>
    <property type="match status" value="1"/>
</dbReference>
<evidence type="ECO:0000256" key="1">
    <source>
        <dbReference type="ARBA" id="ARBA00004117"/>
    </source>
</evidence>
<evidence type="ECO:0000256" key="2">
    <source>
        <dbReference type="ARBA" id="ARBA00009677"/>
    </source>
</evidence>
<evidence type="ECO:0000313" key="12">
    <source>
        <dbReference type="Proteomes" id="UP000605201"/>
    </source>
</evidence>
<dbReference type="Pfam" id="PF22692">
    <property type="entry name" value="LlgE_F_G_D1"/>
    <property type="match status" value="1"/>
</dbReference>
<dbReference type="InterPro" id="IPR012834">
    <property type="entry name" value="FlgG_G_neg"/>
</dbReference>
<keyword evidence="11" id="KW-0969">Cilium</keyword>
<dbReference type="PANTHER" id="PTHR30435">
    <property type="entry name" value="FLAGELLAR PROTEIN"/>
    <property type="match status" value="1"/>
</dbReference>
<evidence type="ECO:0000256" key="5">
    <source>
        <dbReference type="ARBA" id="ARBA00025933"/>
    </source>
</evidence>
<feature type="domain" description="Flagellar basal body rod protein N-terminal" evidence="8">
    <location>
        <begin position="7"/>
        <end position="35"/>
    </location>
</feature>
<feature type="domain" description="Flagellar hook protein FlgE/F/G-like D1" evidence="10">
    <location>
        <begin position="96"/>
        <end position="157"/>
    </location>
</feature>
<dbReference type="EMBL" id="JACNIG010000117">
    <property type="protein sequence ID" value="MBC8431156.1"/>
    <property type="molecule type" value="Genomic_DNA"/>
</dbReference>
<dbReference type="InterPro" id="IPR010930">
    <property type="entry name" value="Flg_bb/hook_C_dom"/>
</dbReference>
<dbReference type="InterPro" id="IPR037925">
    <property type="entry name" value="FlgE/F/G-like"/>
</dbReference>
<dbReference type="Proteomes" id="UP000605201">
    <property type="component" value="Unassembled WGS sequence"/>
</dbReference>
<keyword evidence="11" id="KW-0282">Flagellum</keyword>
<name>A0A8J6NZ86_9BACT</name>
<comment type="similarity">
    <text evidence="2 7">Belongs to the flagella basal body rod proteins family.</text>
</comment>
<dbReference type="InterPro" id="IPR020013">
    <property type="entry name" value="Flagellar_FlgE/F/G"/>
</dbReference>
<protein>
    <recommendedName>
        <fullName evidence="3 6">Flagellar basal-body rod protein FlgG</fullName>
    </recommendedName>
</protein>
<gene>
    <name evidence="11" type="primary">flgG</name>
    <name evidence="11" type="ORF">H8D96_04480</name>
</gene>
<dbReference type="NCBIfam" id="TIGR03506">
    <property type="entry name" value="FlgEFG_subfam"/>
    <property type="match status" value="2"/>
</dbReference>
<comment type="subunit">
    <text evidence="5">The basal body constitutes a major portion of the flagellar organelle and consists of four rings (L,P,S, and M) mounted on a central rod. The rod consists of about 26 subunits of FlgG in the distal portion, and FlgB, FlgC and FlgF are thought to build up the proximal portion of the rod with about 6 subunits each.</text>
</comment>
<comment type="subcellular location">
    <subcellularLocation>
        <location evidence="1 7">Bacterial flagellum basal body</location>
    </subcellularLocation>
</comment>
<evidence type="ECO:0000256" key="7">
    <source>
        <dbReference type="RuleBase" id="RU362116"/>
    </source>
</evidence>
<evidence type="ECO:0000256" key="3">
    <source>
        <dbReference type="ARBA" id="ARBA00017948"/>
    </source>
</evidence>
<keyword evidence="11" id="KW-0966">Cell projection</keyword>
<evidence type="ECO:0000256" key="4">
    <source>
        <dbReference type="ARBA" id="ARBA00023143"/>
    </source>
</evidence>
<dbReference type="InterPro" id="IPR019776">
    <property type="entry name" value="Flagellar_basal_body_rod_CS"/>
</dbReference>
<proteinExistence type="inferred from homology"/>
<comment type="caution">
    <text evidence="11">The sequence shown here is derived from an EMBL/GenBank/DDBJ whole genome shotgun (WGS) entry which is preliminary data.</text>
</comment>
<evidence type="ECO:0000313" key="11">
    <source>
        <dbReference type="EMBL" id="MBC8431156.1"/>
    </source>
</evidence>
<evidence type="ECO:0000259" key="10">
    <source>
        <dbReference type="Pfam" id="PF22692"/>
    </source>
</evidence>
<evidence type="ECO:0000259" key="9">
    <source>
        <dbReference type="Pfam" id="PF06429"/>
    </source>
</evidence>
<dbReference type="NCBIfam" id="TIGR02488">
    <property type="entry name" value="flgG_G_neg"/>
    <property type="match status" value="1"/>
</dbReference>
<sequence length="260" mass="27427">MLRGLWSAASGMSAQKMTIDVIANNLANVSTTGFKKSRTDFQDLMYQTISQGGSQTADGGQVPTGIQVGMGAMPVGVQKMFIQGDFQETKNELHLAIEGRGFFKVISNGEDAYSRSGNFKLDSDGNIVTPNGEKLQPEMSVPAATVSVEIGTDGTVTTFDATGTGSQLGTIELYSFANAAGLKSMGHNLYKATDGSGEAVSGTPGSDGMGTVVQGYLEVSNVDVVEEMVSMIMAQRAYEINSKAIKTADDMMSIVNNLKR</sequence>
<organism evidence="11 12">
    <name type="scientific">Candidatus Desulfatibia vada</name>
    <dbReference type="NCBI Taxonomy" id="2841696"/>
    <lineage>
        <taxon>Bacteria</taxon>
        <taxon>Pseudomonadati</taxon>
        <taxon>Thermodesulfobacteriota</taxon>
        <taxon>Desulfobacteria</taxon>
        <taxon>Desulfobacterales</taxon>
        <taxon>Desulfobacterales incertae sedis</taxon>
        <taxon>Candidatus Desulfatibia</taxon>
    </lineage>
</organism>
<dbReference type="InterPro" id="IPR001444">
    <property type="entry name" value="Flag_bb_rod_N"/>
</dbReference>
<dbReference type="SUPFAM" id="SSF117143">
    <property type="entry name" value="Flagellar hook protein flgE"/>
    <property type="match status" value="1"/>
</dbReference>